<dbReference type="GO" id="GO:0001681">
    <property type="term" value="F:sialate O-acetylesterase activity"/>
    <property type="evidence" value="ECO:0007669"/>
    <property type="project" value="InterPro"/>
</dbReference>
<dbReference type="PANTHER" id="PTHR22901:SF0">
    <property type="entry name" value="SIALATE O-ACETYLESTERASE"/>
    <property type="match status" value="1"/>
</dbReference>
<dbReference type="InterPro" id="IPR036514">
    <property type="entry name" value="SGNH_hydro_sf"/>
</dbReference>
<name>A0A518BUY4_9BACT</name>
<dbReference type="InterPro" id="IPR013783">
    <property type="entry name" value="Ig-like_fold"/>
</dbReference>
<dbReference type="PANTHER" id="PTHR22901">
    <property type="entry name" value="SIALATE O-ACETYLESTERASE"/>
    <property type="match status" value="1"/>
</dbReference>
<feature type="domain" description="Sialate O-acetylesterase" evidence="3">
    <location>
        <begin position="102"/>
        <end position="358"/>
    </location>
</feature>
<sequence length="480" mass="53950" precursor="true">MTLRALLILCACCVTATAEITLPALFDDHMVLQQGKPLAVWGRADPRAQVTIEIDTQRVTATTAEDGTWSATLEPLEAGSGYMLRVSADGQSVLFEDVLVGEVWLCSGQSNMDMRMDKMDPSEIEAADHPEIRLFRVERSAVVKPARDVDADWEVCTPENVRDFSAAAYYMGRELQQHLDVPVGLIHTAYGGTAAEAWTRRQVLEANPILVSLVERYERLKADPNATPPEARRIPGGLYNGMIHPLVPYTIRGFAWYQGESNTWRAAQYKTLLEEMIIDWRTQWGDLRLPFAIVQLPGYVNPPRVPAGIYSWEELREAQSRVAYTLPSAGLIVTIDVGDPTDIHPLDKHTVGKRLANWALHTLYEKEIYGLSPRFWEADFRKDSNEVHLKFENVGTGLTTRDGGPVRGFVIAGDDRRFRWAKARIEGDVVIVSEAKVKQPRAVRYAWNENPDWANLVNNEGLPASPFRTDRWPGITDKAR</sequence>
<evidence type="ECO:0000313" key="4">
    <source>
        <dbReference type="EMBL" id="QDU70744.1"/>
    </source>
</evidence>
<dbReference type="Proteomes" id="UP000320386">
    <property type="component" value="Chromosome"/>
</dbReference>
<feature type="chain" id="PRO_5021839305" description="Sialate O-acetylesterase domain-containing protein" evidence="2">
    <location>
        <begin position="19"/>
        <end position="480"/>
    </location>
</feature>
<dbReference type="Pfam" id="PF03629">
    <property type="entry name" value="SASA"/>
    <property type="match status" value="1"/>
</dbReference>
<organism evidence="4 5">
    <name type="scientific">Mucisphaera calidilacus</name>
    <dbReference type="NCBI Taxonomy" id="2527982"/>
    <lineage>
        <taxon>Bacteria</taxon>
        <taxon>Pseudomonadati</taxon>
        <taxon>Planctomycetota</taxon>
        <taxon>Phycisphaerae</taxon>
        <taxon>Phycisphaerales</taxon>
        <taxon>Phycisphaeraceae</taxon>
        <taxon>Mucisphaera</taxon>
    </lineage>
</organism>
<keyword evidence="1" id="KW-0378">Hydrolase</keyword>
<proteinExistence type="predicted"/>
<dbReference type="InterPro" id="IPR039329">
    <property type="entry name" value="SIAE"/>
</dbReference>
<dbReference type="OrthoDB" id="9795554at2"/>
<evidence type="ECO:0000313" key="5">
    <source>
        <dbReference type="Proteomes" id="UP000320386"/>
    </source>
</evidence>
<accession>A0A518BUY4</accession>
<evidence type="ECO:0000256" key="2">
    <source>
        <dbReference type="SAM" id="SignalP"/>
    </source>
</evidence>
<dbReference type="InterPro" id="IPR005181">
    <property type="entry name" value="SASA"/>
</dbReference>
<reference evidence="4 5" key="1">
    <citation type="submission" date="2019-02" db="EMBL/GenBank/DDBJ databases">
        <title>Deep-cultivation of Planctomycetes and their phenomic and genomic characterization uncovers novel biology.</title>
        <authorList>
            <person name="Wiegand S."/>
            <person name="Jogler M."/>
            <person name="Boedeker C."/>
            <person name="Pinto D."/>
            <person name="Vollmers J."/>
            <person name="Rivas-Marin E."/>
            <person name="Kohn T."/>
            <person name="Peeters S.H."/>
            <person name="Heuer A."/>
            <person name="Rast P."/>
            <person name="Oberbeckmann S."/>
            <person name="Bunk B."/>
            <person name="Jeske O."/>
            <person name="Meyerdierks A."/>
            <person name="Storesund J.E."/>
            <person name="Kallscheuer N."/>
            <person name="Luecker S."/>
            <person name="Lage O.M."/>
            <person name="Pohl T."/>
            <person name="Merkel B.J."/>
            <person name="Hornburger P."/>
            <person name="Mueller R.-W."/>
            <person name="Bruemmer F."/>
            <person name="Labrenz M."/>
            <person name="Spormann A.M."/>
            <person name="Op den Camp H."/>
            <person name="Overmann J."/>
            <person name="Amann R."/>
            <person name="Jetten M.S.M."/>
            <person name="Mascher T."/>
            <person name="Medema M.H."/>
            <person name="Devos D.P."/>
            <person name="Kaster A.-K."/>
            <person name="Ovreas L."/>
            <person name="Rohde M."/>
            <person name="Galperin M.Y."/>
            <person name="Jogler C."/>
        </authorList>
    </citation>
    <scope>NUCLEOTIDE SEQUENCE [LARGE SCALE GENOMIC DNA]</scope>
    <source>
        <strain evidence="4 5">Pan265</strain>
    </source>
</reference>
<keyword evidence="5" id="KW-1185">Reference proteome</keyword>
<dbReference type="Gene3D" id="3.40.50.1110">
    <property type="entry name" value="SGNH hydrolase"/>
    <property type="match status" value="1"/>
</dbReference>
<dbReference type="AlphaFoldDB" id="A0A518BUY4"/>
<dbReference type="EMBL" id="CP036280">
    <property type="protein sequence ID" value="QDU70744.1"/>
    <property type="molecule type" value="Genomic_DNA"/>
</dbReference>
<dbReference type="SUPFAM" id="SSF52266">
    <property type="entry name" value="SGNH hydrolase"/>
    <property type="match status" value="1"/>
</dbReference>
<dbReference type="KEGG" id="mcad:Pan265_05790"/>
<dbReference type="GO" id="GO:0005975">
    <property type="term" value="P:carbohydrate metabolic process"/>
    <property type="evidence" value="ECO:0007669"/>
    <property type="project" value="TreeGrafter"/>
</dbReference>
<dbReference type="RefSeq" id="WP_145444895.1">
    <property type="nucleotide sequence ID" value="NZ_CP036280.1"/>
</dbReference>
<feature type="signal peptide" evidence="2">
    <location>
        <begin position="1"/>
        <end position="18"/>
    </location>
</feature>
<keyword evidence="2" id="KW-0732">Signal</keyword>
<gene>
    <name evidence="4" type="ORF">Pan265_05790</name>
</gene>
<evidence type="ECO:0000259" key="3">
    <source>
        <dbReference type="Pfam" id="PF03629"/>
    </source>
</evidence>
<dbReference type="Gene3D" id="2.60.40.10">
    <property type="entry name" value="Immunoglobulins"/>
    <property type="match status" value="1"/>
</dbReference>
<protein>
    <recommendedName>
        <fullName evidence="3">Sialate O-acetylesterase domain-containing protein</fullName>
    </recommendedName>
</protein>
<evidence type="ECO:0000256" key="1">
    <source>
        <dbReference type="ARBA" id="ARBA00022801"/>
    </source>
</evidence>